<organism evidence="1">
    <name type="scientific">mine drainage metagenome</name>
    <dbReference type="NCBI Taxonomy" id="410659"/>
    <lineage>
        <taxon>unclassified sequences</taxon>
        <taxon>metagenomes</taxon>
        <taxon>ecological metagenomes</taxon>
    </lineage>
</organism>
<protein>
    <submittedName>
        <fullName evidence="1">Transcriptional modulator of MazE/toxin, MazF</fullName>
    </submittedName>
</protein>
<reference evidence="1" key="2">
    <citation type="journal article" date="2014" name="ISME J.">
        <title>Microbial stratification in low pH oxic and suboxic macroscopic growths along an acid mine drainage.</title>
        <authorList>
            <person name="Mendez-Garcia C."/>
            <person name="Mesa V."/>
            <person name="Sprenger R.R."/>
            <person name="Richter M."/>
            <person name="Diez M.S."/>
            <person name="Solano J."/>
            <person name="Bargiela R."/>
            <person name="Golyshina O.V."/>
            <person name="Manteca A."/>
            <person name="Ramos J.L."/>
            <person name="Gallego J.R."/>
            <person name="Llorente I."/>
            <person name="Martins Dos Santos V.A."/>
            <person name="Jensen O.N."/>
            <person name="Pelaez A.I."/>
            <person name="Sanchez J."/>
            <person name="Ferrer M."/>
        </authorList>
    </citation>
    <scope>NUCLEOTIDE SEQUENCE</scope>
</reference>
<dbReference type="AlphaFoldDB" id="T0ZE08"/>
<comment type="caution">
    <text evidence="1">The sequence shown here is derived from an EMBL/GenBank/DDBJ whole genome shotgun (WGS) entry which is preliminary data.</text>
</comment>
<reference evidence="1" key="1">
    <citation type="submission" date="2013-08" db="EMBL/GenBank/DDBJ databases">
        <authorList>
            <person name="Mendez C."/>
            <person name="Richter M."/>
            <person name="Ferrer M."/>
            <person name="Sanchez J."/>
        </authorList>
    </citation>
    <scope>NUCLEOTIDE SEQUENCE</scope>
</reference>
<sequence>MQCNATLHYIQVLARSPRDRRVGFAIPVTGIKTTGVVRCDQPRVLDPGARNARKMDTLLVSGMEEVLFAKGSSWKRVGE</sequence>
<feature type="non-terminal residue" evidence="1">
    <location>
        <position position="79"/>
    </location>
</feature>
<dbReference type="SUPFAM" id="SSF50118">
    <property type="entry name" value="Cell growth inhibitor/plasmid maintenance toxic component"/>
    <property type="match status" value="1"/>
</dbReference>
<evidence type="ECO:0000313" key="1">
    <source>
        <dbReference type="EMBL" id="EQD46371.1"/>
    </source>
</evidence>
<dbReference type="EMBL" id="AUZZ01006433">
    <property type="protein sequence ID" value="EQD46371.1"/>
    <property type="molecule type" value="Genomic_DNA"/>
</dbReference>
<accession>T0ZE08</accession>
<proteinExistence type="predicted"/>
<gene>
    <name evidence="1" type="ORF">B2A_08917</name>
</gene>
<name>T0ZE08_9ZZZZ</name>